<protein>
    <submittedName>
        <fullName evidence="6">ABC-F family ATP-binding cassette domain-containing protein</fullName>
    </submittedName>
</protein>
<evidence type="ECO:0000256" key="3">
    <source>
        <dbReference type="SAM" id="Coils"/>
    </source>
</evidence>
<dbReference type="CDD" id="cd03221">
    <property type="entry name" value="ABCF_EF-3"/>
    <property type="match status" value="2"/>
</dbReference>
<dbReference type="InterPro" id="IPR003439">
    <property type="entry name" value="ABC_transporter-like_ATP-bd"/>
</dbReference>
<feature type="domain" description="ABC transporter" evidence="5">
    <location>
        <begin position="4"/>
        <end position="258"/>
    </location>
</feature>
<evidence type="ECO:0000256" key="4">
    <source>
        <dbReference type="SAM" id="MobiDB-lite"/>
    </source>
</evidence>
<organism evidence="6 7">
    <name type="scientific">Rarispira pelagica</name>
    <dbReference type="NCBI Taxonomy" id="3141764"/>
    <lineage>
        <taxon>Bacteria</taxon>
        <taxon>Pseudomonadati</taxon>
        <taxon>Spirochaetota</taxon>
        <taxon>Spirochaetia</taxon>
        <taxon>Winmispirales</taxon>
        <taxon>Winmispiraceae</taxon>
        <taxon>Rarispira</taxon>
    </lineage>
</organism>
<dbReference type="Pfam" id="PF12848">
    <property type="entry name" value="ABC_tran_Xtn"/>
    <property type="match status" value="1"/>
</dbReference>
<name>A0ABU9UCB5_9SPIR</name>
<dbReference type="InterPro" id="IPR051309">
    <property type="entry name" value="ABCF_ATPase"/>
</dbReference>
<reference evidence="6 7" key="1">
    <citation type="submission" date="2024-03" db="EMBL/GenBank/DDBJ databases">
        <title>Ignisphaera cupida sp. nov., a hyperthermophilic hydrolytic archaeon from a hot spring of Kamchatka, and proposal of Ignisphaeraceae fam. nov.</title>
        <authorList>
            <person name="Podosokorskaya O.A."/>
            <person name="Elcheninov A.G."/>
            <person name="Maltseva A.I."/>
            <person name="Zayulina K.S."/>
            <person name="Novikov A."/>
            <person name="Merkel A.Y."/>
        </authorList>
    </citation>
    <scope>NUCLEOTIDE SEQUENCE [LARGE SCALE GENOMIC DNA]</scope>
    <source>
        <strain evidence="6 7">38H-sp</strain>
    </source>
</reference>
<proteinExistence type="predicted"/>
<evidence type="ECO:0000256" key="2">
    <source>
        <dbReference type="ARBA" id="ARBA00022840"/>
    </source>
</evidence>
<dbReference type="PANTHER" id="PTHR42855">
    <property type="entry name" value="ABC TRANSPORTER ATP-BINDING SUBUNIT"/>
    <property type="match status" value="1"/>
</dbReference>
<evidence type="ECO:0000313" key="6">
    <source>
        <dbReference type="EMBL" id="MEM5948303.1"/>
    </source>
</evidence>
<feature type="compositionally biased region" description="Basic and acidic residues" evidence="4">
    <location>
        <begin position="531"/>
        <end position="546"/>
    </location>
</feature>
<dbReference type="Proteomes" id="UP001466331">
    <property type="component" value="Unassembled WGS sequence"/>
</dbReference>
<dbReference type="InterPro" id="IPR027417">
    <property type="entry name" value="P-loop_NTPase"/>
</dbReference>
<gene>
    <name evidence="6" type="ORF">WKV44_07080</name>
</gene>
<keyword evidence="2 6" id="KW-0067">ATP-binding</keyword>
<keyword evidence="1" id="KW-0547">Nucleotide-binding</keyword>
<keyword evidence="7" id="KW-1185">Reference proteome</keyword>
<evidence type="ECO:0000256" key="1">
    <source>
        <dbReference type="ARBA" id="ARBA00022741"/>
    </source>
</evidence>
<dbReference type="PANTHER" id="PTHR42855:SF2">
    <property type="entry name" value="DRUG RESISTANCE ABC TRANSPORTER,ATP-BINDING PROTEIN"/>
    <property type="match status" value="1"/>
</dbReference>
<dbReference type="InterPro" id="IPR003593">
    <property type="entry name" value="AAA+_ATPase"/>
</dbReference>
<dbReference type="PROSITE" id="PS00211">
    <property type="entry name" value="ABC_TRANSPORTER_1"/>
    <property type="match status" value="2"/>
</dbReference>
<evidence type="ECO:0000313" key="7">
    <source>
        <dbReference type="Proteomes" id="UP001466331"/>
    </source>
</evidence>
<feature type="region of interest" description="Disordered" evidence="4">
    <location>
        <begin position="530"/>
        <end position="550"/>
    </location>
</feature>
<feature type="coiled-coil region" evidence="3">
    <location>
        <begin position="87"/>
        <end position="128"/>
    </location>
</feature>
<keyword evidence="3" id="KW-0175">Coiled coil</keyword>
<dbReference type="InterPro" id="IPR032781">
    <property type="entry name" value="ABC_tran_Xtn"/>
</dbReference>
<dbReference type="SUPFAM" id="SSF52540">
    <property type="entry name" value="P-loop containing nucleoside triphosphate hydrolases"/>
    <property type="match status" value="2"/>
</dbReference>
<comment type="caution">
    <text evidence="6">The sequence shown here is derived from an EMBL/GenBank/DDBJ whole genome shotgun (WGS) entry which is preliminary data.</text>
</comment>
<feature type="coiled-coil region" evidence="3">
    <location>
        <begin position="550"/>
        <end position="624"/>
    </location>
</feature>
<dbReference type="RefSeq" id="WP_420069756.1">
    <property type="nucleotide sequence ID" value="NZ_JBCHKQ010000003.1"/>
</dbReference>
<evidence type="ECO:0000259" key="5">
    <source>
        <dbReference type="PROSITE" id="PS50893"/>
    </source>
</evidence>
<sequence>MASIGLDNISLRFGPRSLIESFSWTVDNNTRAALVGPNGSGKSTLLKLLAGIREPDEGKVIFSSGCRMGYLPQWGVVLREESVLAHAEKAYEQYANIEKEITNLSESIKKADTNAIKLSERIANLSEQLERSGYYTRHKHIHRVLSGLGFSDEDMQRPCSEFSGGWQMRIALARILLSNPDILLMDEPTNYLDIEARLWLGDFLRKWQGGIVLVSHDRDVLDNLVDKTVEIFAGKAKIYRGNYSSYLKQRENEIELIIKRYEEQQKEKQKLESFINRFRANANKASLVQSRIIKLEKMEEIELPPHLIPAKISFPQAPPCSQLMIRWENLSKSYGDMLVFSSYQLEIQRGDRVLVSGPNGAGKTTLLRILAGEDKSFSGELRYGKDVKIGYFSQDTAEKLSEDISIMDYMLRFAGTREQQARDILGAFLFSGDDVYKSLSVLSGGERARVALATLFFAGANLLIMDEPTNHLDIHSKDALCDALMQFGGAIVLVSHDAYFNRKIASRTLYIRDKKLAEYPGSYSDYLKSMSKADTEEKQEDKEQEKPGNAQLLRQRQKELKRDISRIQREEQKIMEELEILAQQKQETEHNLSLPENYADGEKVKQLTDQLKKIIEEEQSLMEIWEHKTMELAQLEEELEKTTT</sequence>
<feature type="domain" description="ABC transporter" evidence="5">
    <location>
        <begin position="325"/>
        <end position="538"/>
    </location>
</feature>
<feature type="coiled-coil region" evidence="3">
    <location>
        <begin position="247"/>
        <end position="281"/>
    </location>
</feature>
<dbReference type="GO" id="GO:0005524">
    <property type="term" value="F:ATP binding"/>
    <property type="evidence" value="ECO:0007669"/>
    <property type="project" value="UniProtKB-KW"/>
</dbReference>
<dbReference type="EMBL" id="JBCHKQ010000003">
    <property type="protein sequence ID" value="MEM5948303.1"/>
    <property type="molecule type" value="Genomic_DNA"/>
</dbReference>
<dbReference type="InterPro" id="IPR017871">
    <property type="entry name" value="ABC_transporter-like_CS"/>
</dbReference>
<accession>A0ABU9UCB5</accession>
<dbReference type="PROSITE" id="PS50893">
    <property type="entry name" value="ABC_TRANSPORTER_2"/>
    <property type="match status" value="2"/>
</dbReference>
<dbReference type="Gene3D" id="3.40.50.300">
    <property type="entry name" value="P-loop containing nucleotide triphosphate hydrolases"/>
    <property type="match status" value="2"/>
</dbReference>
<dbReference type="SMART" id="SM00382">
    <property type="entry name" value="AAA"/>
    <property type="match status" value="2"/>
</dbReference>
<dbReference type="Pfam" id="PF00005">
    <property type="entry name" value="ABC_tran"/>
    <property type="match status" value="2"/>
</dbReference>